<dbReference type="Gene3D" id="3.40.470.10">
    <property type="entry name" value="Uracil-DNA glycosylase-like domain"/>
    <property type="match status" value="1"/>
</dbReference>
<proteinExistence type="predicted"/>
<sequence length="235" mass="25182">MDQPRCEAGPRANASRVVVKAKHARLQAGEPHVAPLVELADRIAIARGLPAGRAEVPYPDPDGGGIHARALFLLSDPGPATDLDHARGNGSGLLSIDNDDPTAQRLWLAYKDAGLERRRCLHWNAVPFPITGKQPSAAEKNEAALWTIELLTTLPHLRVVVLMGRVAEDSWHRVTAQTTTPDVRVLNTVHPSNRGMNGGLGKTANTKRLAAVVTEVAAVPRQESGSVFLDESCAC</sequence>
<dbReference type="InterPro" id="IPR005122">
    <property type="entry name" value="Uracil-DNA_glycosylase-like"/>
</dbReference>
<dbReference type="AlphaFoldDB" id="H5XG05"/>
<keyword evidence="3" id="KW-1185">Reference proteome</keyword>
<dbReference type="CDD" id="cd10035">
    <property type="entry name" value="UDG_like"/>
    <property type="match status" value="1"/>
</dbReference>
<gene>
    <name evidence="2" type="ORF">SaccyDRAFT_2714</name>
</gene>
<dbReference type="RefSeq" id="WP_005456805.1">
    <property type="nucleotide sequence ID" value="NZ_CM001440.1"/>
</dbReference>
<dbReference type="STRING" id="882082.SaccyDRAFT_2714"/>
<dbReference type="HOGENOM" id="CLU_094930_0_0_11"/>
<accession>H5XG05</accession>
<dbReference type="Pfam" id="PF03167">
    <property type="entry name" value="UDG"/>
    <property type="match status" value="1"/>
</dbReference>
<dbReference type="SUPFAM" id="SSF52141">
    <property type="entry name" value="Uracil-DNA glycosylase-like"/>
    <property type="match status" value="1"/>
</dbReference>
<evidence type="ECO:0000313" key="3">
    <source>
        <dbReference type="Proteomes" id="UP000002791"/>
    </source>
</evidence>
<dbReference type="eggNOG" id="COG1573">
    <property type="taxonomic scope" value="Bacteria"/>
</dbReference>
<evidence type="ECO:0000313" key="2">
    <source>
        <dbReference type="EMBL" id="EHR61561.1"/>
    </source>
</evidence>
<evidence type="ECO:0000259" key="1">
    <source>
        <dbReference type="Pfam" id="PF03167"/>
    </source>
</evidence>
<reference evidence="2 3" key="1">
    <citation type="submission" date="2011-11" db="EMBL/GenBank/DDBJ databases">
        <title>The Noncontiguous Finished sequence of Saccharomonospora cyanea NA-134.</title>
        <authorList>
            <consortium name="US DOE Joint Genome Institute"/>
            <person name="Lucas S."/>
            <person name="Han J."/>
            <person name="Lapidus A."/>
            <person name="Cheng J.-F."/>
            <person name="Goodwin L."/>
            <person name="Pitluck S."/>
            <person name="Peters L."/>
            <person name="Ovchinnikova G."/>
            <person name="Lu M."/>
            <person name="Detter J.C."/>
            <person name="Han C."/>
            <person name="Tapia R."/>
            <person name="Land M."/>
            <person name="Hauser L."/>
            <person name="Kyrpides N."/>
            <person name="Ivanova N."/>
            <person name="Pagani I."/>
            <person name="Brambilla E.-M."/>
            <person name="Klenk H.-P."/>
            <person name="Woyke T."/>
        </authorList>
    </citation>
    <scope>NUCLEOTIDE SEQUENCE [LARGE SCALE GENOMIC DNA]</scope>
    <source>
        <strain evidence="2 3">NA-134</strain>
    </source>
</reference>
<dbReference type="OrthoDB" id="3679064at2"/>
<name>H5XG05_9PSEU</name>
<dbReference type="Proteomes" id="UP000002791">
    <property type="component" value="Chromosome"/>
</dbReference>
<dbReference type="InterPro" id="IPR036895">
    <property type="entry name" value="Uracil-DNA_glycosylase-like_sf"/>
</dbReference>
<dbReference type="EMBL" id="CM001440">
    <property type="protein sequence ID" value="EHR61561.1"/>
    <property type="molecule type" value="Genomic_DNA"/>
</dbReference>
<organism evidence="2 3">
    <name type="scientific">Saccharomonospora cyanea NA-134</name>
    <dbReference type="NCBI Taxonomy" id="882082"/>
    <lineage>
        <taxon>Bacteria</taxon>
        <taxon>Bacillati</taxon>
        <taxon>Actinomycetota</taxon>
        <taxon>Actinomycetes</taxon>
        <taxon>Pseudonocardiales</taxon>
        <taxon>Pseudonocardiaceae</taxon>
        <taxon>Saccharomonospora</taxon>
    </lineage>
</organism>
<protein>
    <submittedName>
        <fullName evidence="2">Uracil DNA glycosylase superfamily protein</fullName>
    </submittedName>
</protein>
<feature type="domain" description="Uracil-DNA glycosylase-like" evidence="1">
    <location>
        <begin position="101"/>
        <end position="200"/>
    </location>
</feature>